<protein>
    <recommendedName>
        <fullName evidence="2 7">Cryptochrome DASH</fullName>
    </recommendedName>
</protein>
<keyword evidence="5 7" id="KW-0157">Chromophore</keyword>
<dbReference type="RefSeq" id="WP_056013985.1">
    <property type="nucleotide sequence ID" value="NZ_LLYZ01000005.1"/>
</dbReference>
<organism evidence="9 10">
    <name type="scientific">Chryseobacterium aquaticum</name>
    <dbReference type="NCBI Taxonomy" id="452084"/>
    <lineage>
        <taxon>Bacteria</taxon>
        <taxon>Pseudomonadati</taxon>
        <taxon>Bacteroidota</taxon>
        <taxon>Flavobacteriia</taxon>
        <taxon>Flavobacteriales</taxon>
        <taxon>Weeksellaceae</taxon>
        <taxon>Chryseobacterium group</taxon>
        <taxon>Chryseobacterium</taxon>
    </lineage>
</organism>
<evidence type="ECO:0000313" key="9">
    <source>
        <dbReference type="EMBL" id="KQK25503.1"/>
    </source>
</evidence>
<comment type="function">
    <text evidence="7">May have a photoreceptor function.</text>
</comment>
<evidence type="ECO:0000256" key="6">
    <source>
        <dbReference type="PIRSR" id="PIRSR602081-1"/>
    </source>
</evidence>
<dbReference type="Gene3D" id="1.25.40.80">
    <property type="match status" value="1"/>
</dbReference>
<evidence type="ECO:0000256" key="2">
    <source>
        <dbReference type="ARBA" id="ARBA00017881"/>
    </source>
</evidence>
<dbReference type="InterPro" id="IPR014133">
    <property type="entry name" value="Cry_DASH"/>
</dbReference>
<name>A0A0Q3HS48_9FLAO</name>
<dbReference type="OrthoDB" id="9772484at2"/>
<dbReference type="SUPFAM" id="SSF48173">
    <property type="entry name" value="Cryptochrome/photolyase FAD-binding domain"/>
    <property type="match status" value="1"/>
</dbReference>
<evidence type="ECO:0000256" key="1">
    <source>
        <dbReference type="ARBA" id="ARBA00005862"/>
    </source>
</evidence>
<dbReference type="Gene3D" id="1.10.579.10">
    <property type="entry name" value="DNA Cyclobutane Dipyrimidine Photolyase, subunit A, domain 3"/>
    <property type="match status" value="1"/>
</dbReference>
<evidence type="ECO:0000259" key="8">
    <source>
        <dbReference type="PROSITE" id="PS51645"/>
    </source>
</evidence>
<dbReference type="InterPro" id="IPR006050">
    <property type="entry name" value="DNA_photolyase_N"/>
</dbReference>
<dbReference type="Pfam" id="PF00875">
    <property type="entry name" value="DNA_photolyase"/>
    <property type="match status" value="1"/>
</dbReference>
<feature type="binding site" evidence="6">
    <location>
        <position position="237"/>
    </location>
    <ligand>
        <name>FAD</name>
        <dbReference type="ChEBI" id="CHEBI:57692"/>
    </ligand>
</feature>
<comment type="cofactor">
    <cofactor evidence="7">
        <name>(6R)-5,10-methylene-5,6,7,8-tetrahydrofolate</name>
        <dbReference type="ChEBI" id="CHEBI:15636"/>
    </cofactor>
    <text evidence="7">Binds 1 5,10-methenyltetrahydrofolate (MTHF) per subunit.</text>
</comment>
<dbReference type="PROSITE" id="PS51645">
    <property type="entry name" value="PHR_CRY_ALPHA_BETA"/>
    <property type="match status" value="1"/>
</dbReference>
<dbReference type="STRING" id="452084.AR438_07790"/>
<comment type="caution">
    <text evidence="9">The sequence shown here is derived from an EMBL/GenBank/DDBJ whole genome shotgun (WGS) entry which is preliminary data.</text>
</comment>
<dbReference type="InterPro" id="IPR036134">
    <property type="entry name" value="Crypto/Photolyase_FAD-like_sf"/>
</dbReference>
<feature type="binding site" evidence="6">
    <location>
        <begin position="290"/>
        <end position="297"/>
    </location>
    <ligand>
        <name>FAD</name>
        <dbReference type="ChEBI" id="CHEBI:57692"/>
    </ligand>
</feature>
<reference evidence="9 10" key="1">
    <citation type="submission" date="2015-10" db="EMBL/GenBank/DDBJ databases">
        <title>Chryseobacterium aquaticum genome.</title>
        <authorList>
            <person name="Newman J.D."/>
            <person name="Ferguson M.B."/>
            <person name="Miller J.R."/>
        </authorList>
    </citation>
    <scope>NUCLEOTIDE SEQUENCE [LARGE SCALE GENOMIC DNA]</scope>
    <source>
        <strain evidence="9 10">KCTC 12483</strain>
    </source>
</reference>
<dbReference type="NCBIfam" id="TIGR02765">
    <property type="entry name" value="crypto_DASH"/>
    <property type="match status" value="1"/>
</dbReference>
<dbReference type="GO" id="GO:0003677">
    <property type="term" value="F:DNA binding"/>
    <property type="evidence" value="ECO:0007669"/>
    <property type="project" value="TreeGrafter"/>
</dbReference>
<evidence type="ECO:0000313" key="10">
    <source>
        <dbReference type="Proteomes" id="UP000051682"/>
    </source>
</evidence>
<dbReference type="GO" id="GO:0071949">
    <property type="term" value="F:FAD binding"/>
    <property type="evidence" value="ECO:0007669"/>
    <property type="project" value="TreeGrafter"/>
</dbReference>
<dbReference type="InterPro" id="IPR036155">
    <property type="entry name" value="Crypto/Photolyase_N_sf"/>
</dbReference>
<keyword evidence="10" id="KW-1185">Reference proteome</keyword>
<gene>
    <name evidence="9" type="ORF">AR438_07790</name>
</gene>
<dbReference type="EMBL" id="LLYZ01000005">
    <property type="protein sequence ID" value="KQK25503.1"/>
    <property type="molecule type" value="Genomic_DNA"/>
</dbReference>
<dbReference type="Proteomes" id="UP000051682">
    <property type="component" value="Unassembled WGS sequence"/>
</dbReference>
<dbReference type="InterPro" id="IPR014729">
    <property type="entry name" value="Rossmann-like_a/b/a_fold"/>
</dbReference>
<dbReference type="PANTHER" id="PTHR11455:SF22">
    <property type="entry name" value="CRYPTOCHROME DASH"/>
    <property type="match status" value="1"/>
</dbReference>
<evidence type="ECO:0000256" key="5">
    <source>
        <dbReference type="ARBA" id="ARBA00022991"/>
    </source>
</evidence>
<dbReference type="SUPFAM" id="SSF52425">
    <property type="entry name" value="Cryptochrome/photolyase, N-terminal domain"/>
    <property type="match status" value="1"/>
</dbReference>
<evidence type="ECO:0000256" key="7">
    <source>
        <dbReference type="RuleBase" id="RU367151"/>
    </source>
</evidence>
<sequence length="433" mass="51757">MPEKQKINILWFTRDLRIRDNESLYKVMQEDLPFIAVYIFDKDFFNSKQFGFRKIGKFRTKFLLESVLDLEKSLAQKKIPFLKKFGKTQDIFKQISEEFDIQKIFCQKEWTKEEVDLENQIKEVLPNVKWSKSYTQLLLKPDFVKQKLDKIPLLFTTFRQKVENNLNIRNEFETENLVYNKSFFDLKLKNDDVTLSSLGFDDFEINQFSAFPFSGGETEGLKRLKSYFFETKNLSIYKETRNGLVGEDYSSKFSAWLALGCLSAVSVYHEIKKYEAEFESNESTYWLIFELLWRDFFKFTSMQFRDKIFYRNGILDQQYNLKSDQNAITDWMNGETNSDFINANMLEIKKTGWMSNRGRQNVASYFCKILKQDWRFGAVYFEEMLIDYDVHSNYANWMYLAGVGNDPRSRTFNAEKQAEQYDADKKFRNLWLK</sequence>
<dbReference type="AlphaFoldDB" id="A0A0Q3HS48"/>
<feature type="binding site" evidence="6">
    <location>
        <begin position="250"/>
        <end position="254"/>
    </location>
    <ligand>
        <name>FAD</name>
        <dbReference type="ChEBI" id="CHEBI:57692"/>
    </ligand>
</feature>
<dbReference type="GO" id="GO:0000719">
    <property type="term" value="P:photoreactive repair"/>
    <property type="evidence" value="ECO:0007669"/>
    <property type="project" value="TreeGrafter"/>
</dbReference>
<dbReference type="Pfam" id="PF03441">
    <property type="entry name" value="FAD_binding_7"/>
    <property type="match status" value="1"/>
</dbReference>
<proteinExistence type="inferred from homology"/>
<keyword evidence="3 6" id="KW-0285">Flavoprotein</keyword>
<dbReference type="Gene3D" id="3.40.50.620">
    <property type="entry name" value="HUPs"/>
    <property type="match status" value="1"/>
</dbReference>
<dbReference type="InterPro" id="IPR005101">
    <property type="entry name" value="Cryptochr/Photolyase_FAD-bd"/>
</dbReference>
<dbReference type="PANTHER" id="PTHR11455">
    <property type="entry name" value="CRYPTOCHROME"/>
    <property type="match status" value="1"/>
</dbReference>
<feature type="binding site" evidence="6">
    <location>
        <begin position="387"/>
        <end position="389"/>
    </location>
    <ligand>
        <name>FAD</name>
        <dbReference type="ChEBI" id="CHEBI:57692"/>
    </ligand>
</feature>
<comment type="similarity">
    <text evidence="1 7">Belongs to the DNA photolyase class-1 family.</text>
</comment>
<feature type="domain" description="Photolyase/cryptochrome alpha/beta" evidence="8">
    <location>
        <begin position="6"/>
        <end position="138"/>
    </location>
</feature>
<dbReference type="InterPro" id="IPR002081">
    <property type="entry name" value="Cryptochrome/DNA_photolyase_1"/>
</dbReference>
<accession>A0A0Q3HS48</accession>
<comment type="cofactor">
    <cofactor evidence="6 7">
        <name>FAD</name>
        <dbReference type="ChEBI" id="CHEBI:57692"/>
    </cofactor>
    <text evidence="6 7">Binds 1 FAD per subunit.</text>
</comment>
<keyword evidence="4 6" id="KW-0274">FAD</keyword>
<evidence type="ECO:0000256" key="4">
    <source>
        <dbReference type="ARBA" id="ARBA00022827"/>
    </source>
</evidence>
<dbReference type="GO" id="GO:0003904">
    <property type="term" value="F:deoxyribodipyrimidine photo-lyase activity"/>
    <property type="evidence" value="ECO:0007669"/>
    <property type="project" value="TreeGrafter"/>
</dbReference>
<keyword evidence="9" id="KW-0456">Lyase</keyword>
<evidence type="ECO:0000256" key="3">
    <source>
        <dbReference type="ARBA" id="ARBA00022630"/>
    </source>
</evidence>